<dbReference type="AlphaFoldDB" id="A0AB74E0E6"/>
<accession>A0AB74E0E6</accession>
<dbReference type="RefSeq" id="WP_130133386.1">
    <property type="nucleotide sequence ID" value="NZ_RQTC01000675.1"/>
</dbReference>
<dbReference type="PRINTS" id="PR00081">
    <property type="entry name" value="GDHRDH"/>
</dbReference>
<dbReference type="Pfam" id="PF00106">
    <property type="entry name" value="adh_short"/>
    <property type="match status" value="1"/>
</dbReference>
<evidence type="ECO:0000313" key="4">
    <source>
        <dbReference type="Proteomes" id="UP000293434"/>
    </source>
</evidence>
<dbReference type="Proteomes" id="UP000293434">
    <property type="component" value="Unassembled WGS sequence"/>
</dbReference>
<dbReference type="EMBL" id="RQTC01000675">
    <property type="protein sequence ID" value="RZH88738.1"/>
    <property type="molecule type" value="Genomic_DNA"/>
</dbReference>
<dbReference type="PANTHER" id="PTHR24321">
    <property type="entry name" value="DEHYDROGENASES, SHORT CHAIN"/>
    <property type="match status" value="1"/>
</dbReference>
<protein>
    <submittedName>
        <fullName evidence="3">SDR family oxidoreductase</fullName>
    </submittedName>
</protein>
<comment type="similarity">
    <text evidence="1">Belongs to the short-chain dehydrogenases/reductases (SDR) family.</text>
</comment>
<name>A0AB74E0E6_STAAU</name>
<dbReference type="InterPro" id="IPR036291">
    <property type="entry name" value="NAD(P)-bd_dom_sf"/>
</dbReference>
<dbReference type="SUPFAM" id="SSF51735">
    <property type="entry name" value="NAD(P)-binding Rossmann-fold domains"/>
    <property type="match status" value="1"/>
</dbReference>
<dbReference type="InterPro" id="IPR002347">
    <property type="entry name" value="SDR_fam"/>
</dbReference>
<comment type="caution">
    <text evidence="3">The sequence shown here is derived from an EMBL/GenBank/DDBJ whole genome shotgun (WGS) entry which is preliminary data.</text>
</comment>
<proteinExistence type="inferred from homology"/>
<organism evidence="3 4">
    <name type="scientific">Staphylococcus aureus</name>
    <dbReference type="NCBI Taxonomy" id="1280"/>
    <lineage>
        <taxon>Bacteria</taxon>
        <taxon>Bacillati</taxon>
        <taxon>Bacillota</taxon>
        <taxon>Bacilli</taxon>
        <taxon>Bacillales</taxon>
        <taxon>Staphylococcaceae</taxon>
        <taxon>Staphylococcus</taxon>
    </lineage>
</organism>
<keyword evidence="2" id="KW-0560">Oxidoreductase</keyword>
<dbReference type="Gene3D" id="3.40.50.720">
    <property type="entry name" value="NAD(P)-binding Rossmann-like Domain"/>
    <property type="match status" value="1"/>
</dbReference>
<evidence type="ECO:0000256" key="1">
    <source>
        <dbReference type="ARBA" id="ARBA00006484"/>
    </source>
</evidence>
<dbReference type="PANTHER" id="PTHR24321:SF11">
    <property type="entry name" value="BLR0893 PROTEIN"/>
    <property type="match status" value="1"/>
</dbReference>
<feature type="non-terminal residue" evidence="3">
    <location>
        <position position="121"/>
    </location>
</feature>
<evidence type="ECO:0000256" key="2">
    <source>
        <dbReference type="ARBA" id="ARBA00023002"/>
    </source>
</evidence>
<dbReference type="CDD" id="cd05233">
    <property type="entry name" value="SDR_c"/>
    <property type="match status" value="1"/>
</dbReference>
<gene>
    <name evidence="3" type="ORF">EIG94_16825</name>
</gene>
<reference evidence="3 4" key="1">
    <citation type="submission" date="2018-11" db="EMBL/GenBank/DDBJ databases">
        <title>Genomic profiling of Staphylococcus species from a Poultry farm system in KwaZulu-Natal, South Africa.</title>
        <authorList>
            <person name="Amoako D.G."/>
            <person name="Somboro A.M."/>
            <person name="Abia A.L.K."/>
            <person name="Bester L.A."/>
            <person name="Essack S.Y."/>
        </authorList>
    </citation>
    <scope>NUCLEOTIDE SEQUENCE [LARGE SCALE GENOMIC DNA]</scope>
    <source>
        <strain evidence="3 4">SA9</strain>
    </source>
</reference>
<dbReference type="GO" id="GO:0016491">
    <property type="term" value="F:oxidoreductase activity"/>
    <property type="evidence" value="ECO:0007669"/>
    <property type="project" value="UniProtKB-KW"/>
</dbReference>
<sequence length="121" mass="13308">GAYGVAVDIAESVSETVDEIKSKGGNAKAYNVENASEQQVVDFVADIKEHFGRIDVFFNNSCVDNAADRFHEYSIDVYDKIMNLDMRGTVFMTKMMLPLMMNQGGSIVNTSSFSGQAADLY</sequence>
<feature type="non-terminal residue" evidence="3">
    <location>
        <position position="1"/>
    </location>
</feature>
<evidence type="ECO:0000313" key="3">
    <source>
        <dbReference type="EMBL" id="RZH88738.1"/>
    </source>
</evidence>